<gene>
    <name evidence="1" type="ORF">SPARVUS_LOCUS11500888</name>
</gene>
<organism evidence="1 2">
    <name type="scientific">Staurois parvus</name>
    <dbReference type="NCBI Taxonomy" id="386267"/>
    <lineage>
        <taxon>Eukaryota</taxon>
        <taxon>Metazoa</taxon>
        <taxon>Chordata</taxon>
        <taxon>Craniata</taxon>
        <taxon>Vertebrata</taxon>
        <taxon>Euteleostomi</taxon>
        <taxon>Amphibia</taxon>
        <taxon>Batrachia</taxon>
        <taxon>Anura</taxon>
        <taxon>Neobatrachia</taxon>
        <taxon>Ranoidea</taxon>
        <taxon>Ranidae</taxon>
        <taxon>Staurois</taxon>
    </lineage>
</organism>
<comment type="caution">
    <text evidence="1">The sequence shown here is derived from an EMBL/GenBank/DDBJ whole genome shotgun (WGS) entry which is preliminary data.</text>
</comment>
<dbReference type="Proteomes" id="UP001162483">
    <property type="component" value="Unassembled WGS sequence"/>
</dbReference>
<dbReference type="EMBL" id="CATNWA010016492">
    <property type="protein sequence ID" value="CAI9593165.1"/>
    <property type="molecule type" value="Genomic_DNA"/>
</dbReference>
<sequence length="77" mass="8213">MLAVDGRGREGAQAVAGVSKVSIIGVSRRNSAPSLVSLWCQCGRNSAHHWCQCGSNSTPSLFSVGGLVPHCWCQWEE</sequence>
<keyword evidence="2" id="KW-1185">Reference proteome</keyword>
<proteinExistence type="predicted"/>
<reference evidence="1" key="1">
    <citation type="submission" date="2023-05" db="EMBL/GenBank/DDBJ databases">
        <authorList>
            <person name="Stuckert A."/>
        </authorList>
    </citation>
    <scope>NUCLEOTIDE SEQUENCE</scope>
</reference>
<protein>
    <submittedName>
        <fullName evidence="1">Uncharacterized protein</fullName>
    </submittedName>
</protein>
<name>A0ABN9F7Z3_9NEOB</name>
<accession>A0ABN9F7Z3</accession>
<evidence type="ECO:0000313" key="1">
    <source>
        <dbReference type="EMBL" id="CAI9593165.1"/>
    </source>
</evidence>
<evidence type="ECO:0000313" key="2">
    <source>
        <dbReference type="Proteomes" id="UP001162483"/>
    </source>
</evidence>